<dbReference type="Proteomes" id="UP000800094">
    <property type="component" value="Unassembled WGS sequence"/>
</dbReference>
<reference evidence="3" key="1">
    <citation type="journal article" date="2020" name="Stud. Mycol.">
        <title>101 Dothideomycetes genomes: a test case for predicting lifestyles and emergence of pathogens.</title>
        <authorList>
            <person name="Haridas S."/>
            <person name="Albert R."/>
            <person name="Binder M."/>
            <person name="Bloem J."/>
            <person name="Labutti K."/>
            <person name="Salamov A."/>
            <person name="Andreopoulos B."/>
            <person name="Baker S."/>
            <person name="Barry K."/>
            <person name="Bills G."/>
            <person name="Bluhm B."/>
            <person name="Cannon C."/>
            <person name="Castanera R."/>
            <person name="Culley D."/>
            <person name="Daum C."/>
            <person name="Ezra D."/>
            <person name="Gonzalez J."/>
            <person name="Henrissat B."/>
            <person name="Kuo A."/>
            <person name="Liang C."/>
            <person name="Lipzen A."/>
            <person name="Lutzoni F."/>
            <person name="Magnuson J."/>
            <person name="Mondo S."/>
            <person name="Nolan M."/>
            <person name="Ohm R."/>
            <person name="Pangilinan J."/>
            <person name="Park H.-J."/>
            <person name="Ramirez L."/>
            <person name="Alfaro M."/>
            <person name="Sun H."/>
            <person name="Tritt A."/>
            <person name="Yoshinaga Y."/>
            <person name="Zwiers L.-H."/>
            <person name="Turgeon B."/>
            <person name="Goodwin S."/>
            <person name="Spatafora J."/>
            <person name="Crous P."/>
            <person name="Grigoriev I."/>
        </authorList>
    </citation>
    <scope>NUCLEOTIDE SEQUENCE</scope>
    <source>
        <strain evidence="3">CBS 122368</strain>
    </source>
</reference>
<dbReference type="OrthoDB" id="644067at2759"/>
<evidence type="ECO:0008006" key="5">
    <source>
        <dbReference type="Google" id="ProtNLM"/>
    </source>
</evidence>
<accession>A0A6A6IG10</accession>
<dbReference type="EMBL" id="ML987195">
    <property type="protein sequence ID" value="KAF2249139.1"/>
    <property type="molecule type" value="Genomic_DNA"/>
</dbReference>
<organism evidence="3 4">
    <name type="scientific">Trematosphaeria pertusa</name>
    <dbReference type="NCBI Taxonomy" id="390896"/>
    <lineage>
        <taxon>Eukaryota</taxon>
        <taxon>Fungi</taxon>
        <taxon>Dikarya</taxon>
        <taxon>Ascomycota</taxon>
        <taxon>Pezizomycotina</taxon>
        <taxon>Dothideomycetes</taxon>
        <taxon>Pleosporomycetidae</taxon>
        <taxon>Pleosporales</taxon>
        <taxon>Massarineae</taxon>
        <taxon>Trematosphaeriaceae</taxon>
        <taxon>Trematosphaeria</taxon>
    </lineage>
</organism>
<evidence type="ECO:0000313" key="4">
    <source>
        <dbReference type="Proteomes" id="UP000800094"/>
    </source>
</evidence>
<feature type="region of interest" description="Disordered" evidence="2">
    <location>
        <begin position="122"/>
        <end position="151"/>
    </location>
</feature>
<feature type="compositionally biased region" description="Basic and acidic residues" evidence="2">
    <location>
        <begin position="224"/>
        <end position="236"/>
    </location>
</feature>
<gene>
    <name evidence="3" type="ORF">BU26DRAFT_605042</name>
</gene>
<keyword evidence="4" id="KW-1185">Reference proteome</keyword>
<evidence type="ECO:0000256" key="2">
    <source>
        <dbReference type="SAM" id="MobiDB-lite"/>
    </source>
</evidence>
<feature type="coiled-coil region" evidence="1">
    <location>
        <begin position="248"/>
        <end position="282"/>
    </location>
</feature>
<protein>
    <recommendedName>
        <fullName evidence="5">BZIP domain-containing protein</fullName>
    </recommendedName>
</protein>
<evidence type="ECO:0000256" key="1">
    <source>
        <dbReference type="SAM" id="Coils"/>
    </source>
</evidence>
<dbReference type="GeneID" id="54588891"/>
<feature type="coiled-coil region" evidence="1">
    <location>
        <begin position="339"/>
        <end position="371"/>
    </location>
</feature>
<name>A0A6A6IG10_9PLEO</name>
<dbReference type="AlphaFoldDB" id="A0A6A6IG10"/>
<keyword evidence="1" id="KW-0175">Coiled coil</keyword>
<sequence length="377" mass="42619">MEGPPDLAPLLGKRKASSPSLSTLKRRTSFHEPVSSVPDTQPARPLLKSAKIAVDLSAAKSAKPDLPPRRFQIPTHAGGVIEIPSYPSPPPTRASDWEVVDTIKLMRSDDLEGCRNPFNRIPSSAARGLQMPPEHGQQAYYPGPDLHSNQPNTDTENDIIQPHDHKSHMYMKYTISQDMSTEHARKKAKLIAIKDRKRILPAKMPWSIQSKAKKGLGVVGTGDGSREGSDTAKDSGAELVVPDPEMQRGRFERRAARLENKKKEEEARLEVQQREADVMRRVRAVNSNTELAEMQEWVRQMQFDKEELIRAHTLETAELRKQVSILTSRVNLATELSMSEAANVRLERLENRKLRQEIEEKNQRLSRLERIVINARH</sequence>
<feature type="region of interest" description="Disordered" evidence="2">
    <location>
        <begin position="1"/>
        <end position="45"/>
    </location>
</feature>
<evidence type="ECO:0000313" key="3">
    <source>
        <dbReference type="EMBL" id="KAF2249139.1"/>
    </source>
</evidence>
<feature type="region of interest" description="Disordered" evidence="2">
    <location>
        <begin position="215"/>
        <end position="236"/>
    </location>
</feature>
<proteinExistence type="predicted"/>
<dbReference type="RefSeq" id="XP_033684143.1">
    <property type="nucleotide sequence ID" value="XM_033835561.1"/>
</dbReference>